<dbReference type="Gene3D" id="3.30.1370.10">
    <property type="entry name" value="K Homology domain, type 1"/>
    <property type="match status" value="1"/>
</dbReference>
<keyword evidence="5" id="KW-1185">Reference proteome</keyword>
<organism evidence="4 5">
    <name type="scientific">Gonium pectorale</name>
    <name type="common">Green alga</name>
    <dbReference type="NCBI Taxonomy" id="33097"/>
    <lineage>
        <taxon>Eukaryota</taxon>
        <taxon>Viridiplantae</taxon>
        <taxon>Chlorophyta</taxon>
        <taxon>core chlorophytes</taxon>
        <taxon>Chlorophyceae</taxon>
        <taxon>CS clade</taxon>
        <taxon>Chlamydomonadales</taxon>
        <taxon>Volvocaceae</taxon>
        <taxon>Gonium</taxon>
    </lineage>
</organism>
<evidence type="ECO:0000313" key="5">
    <source>
        <dbReference type="Proteomes" id="UP000075714"/>
    </source>
</evidence>
<dbReference type="OrthoDB" id="553172at2759"/>
<feature type="domain" description="K Homology" evidence="3">
    <location>
        <begin position="360"/>
        <end position="439"/>
    </location>
</feature>
<dbReference type="InterPro" id="IPR004087">
    <property type="entry name" value="KH_dom"/>
</dbReference>
<dbReference type="PROSITE" id="PS50084">
    <property type="entry name" value="KH_TYPE_1"/>
    <property type="match status" value="1"/>
</dbReference>
<dbReference type="GO" id="GO:0003723">
    <property type="term" value="F:RNA binding"/>
    <property type="evidence" value="ECO:0007669"/>
    <property type="project" value="UniProtKB-UniRule"/>
</dbReference>
<evidence type="ECO:0000256" key="1">
    <source>
        <dbReference type="PROSITE-ProRule" id="PRU00117"/>
    </source>
</evidence>
<dbReference type="EMBL" id="LSYV01000003">
    <property type="protein sequence ID" value="KXZ55455.1"/>
    <property type="molecule type" value="Genomic_DNA"/>
</dbReference>
<dbReference type="Proteomes" id="UP000075714">
    <property type="component" value="Unassembled WGS sequence"/>
</dbReference>
<feature type="region of interest" description="Disordered" evidence="2">
    <location>
        <begin position="438"/>
        <end position="463"/>
    </location>
</feature>
<protein>
    <recommendedName>
        <fullName evidence="3">K Homology domain-containing protein</fullName>
    </recommendedName>
</protein>
<dbReference type="InterPro" id="IPR036612">
    <property type="entry name" value="KH_dom_type_1_sf"/>
</dbReference>
<dbReference type="InterPro" id="IPR004088">
    <property type="entry name" value="KH_dom_type_1"/>
</dbReference>
<accession>A0A150H057</accession>
<reference evidence="5" key="1">
    <citation type="journal article" date="2016" name="Nat. Commun.">
        <title>The Gonium pectorale genome demonstrates co-option of cell cycle regulation during the evolution of multicellularity.</title>
        <authorList>
            <person name="Hanschen E.R."/>
            <person name="Marriage T.N."/>
            <person name="Ferris P.J."/>
            <person name="Hamaji T."/>
            <person name="Toyoda A."/>
            <person name="Fujiyama A."/>
            <person name="Neme R."/>
            <person name="Noguchi H."/>
            <person name="Minakuchi Y."/>
            <person name="Suzuki M."/>
            <person name="Kawai-Toyooka H."/>
            <person name="Smith D.R."/>
            <person name="Sparks H."/>
            <person name="Anderson J."/>
            <person name="Bakaric R."/>
            <person name="Luria V."/>
            <person name="Karger A."/>
            <person name="Kirschner M.W."/>
            <person name="Durand P.M."/>
            <person name="Michod R.E."/>
            <person name="Nozaki H."/>
            <person name="Olson B.J."/>
        </authorList>
    </citation>
    <scope>NUCLEOTIDE SEQUENCE [LARGE SCALE GENOMIC DNA]</scope>
    <source>
        <strain evidence="5">NIES-2863</strain>
    </source>
</reference>
<sequence>MSIQHITLQSEAYVSISADPETAEQDPDIPRERIATVSGGCFQTLRALALIIDKLLMRSELEPLLPFEGQFPPSRMVVHARTGYLRNPPGIVQQHLQQQLHQQQLQLQQQLLQAHQQQHQHQQQVAALTTARGQALFAHSQAASAAGTSALYAQPPSGGSSAYVYFPLQHVQQTAGAPLVHAALGLPLSLARPPSIPGALQGLPNMASSGLAAVAPPPAALSYASGAQPPAALQFAAAPVAGGAQTPAALSYGGASFAGGAQSGAHMSYVTQAATGIPQLSYTAQAATGGSQMPAVALLSSGLPSAAPSSLAASQAGAGQAVVPLAAPPPAGSQAAGSQAAGSQAAGSKAAGSKADAAQPRLELQLEVPENRIGRLFGRQGDSLREMQRVMQVVIHIEPRRPPPPGEGADAPPQMRRVTITGARNLVNLAAEVIRQRVNGPQTCPDDSGVGSAGSSGGGGARH</sequence>
<feature type="region of interest" description="Disordered" evidence="2">
    <location>
        <begin position="328"/>
        <end position="358"/>
    </location>
</feature>
<dbReference type="AlphaFoldDB" id="A0A150H057"/>
<dbReference type="Pfam" id="PF00013">
    <property type="entry name" value="KH_1"/>
    <property type="match status" value="1"/>
</dbReference>
<keyword evidence="1" id="KW-0694">RNA-binding</keyword>
<evidence type="ECO:0000259" key="3">
    <source>
        <dbReference type="SMART" id="SM00322"/>
    </source>
</evidence>
<evidence type="ECO:0000313" key="4">
    <source>
        <dbReference type="EMBL" id="KXZ55455.1"/>
    </source>
</evidence>
<gene>
    <name evidence="4" type="ORF">GPECTOR_2g1004</name>
</gene>
<proteinExistence type="predicted"/>
<feature type="compositionally biased region" description="Low complexity" evidence="2">
    <location>
        <begin position="332"/>
        <end position="358"/>
    </location>
</feature>
<dbReference type="SMART" id="SM00322">
    <property type="entry name" value="KH"/>
    <property type="match status" value="1"/>
</dbReference>
<name>A0A150H057_GONPE</name>
<feature type="compositionally biased region" description="Gly residues" evidence="2">
    <location>
        <begin position="451"/>
        <end position="463"/>
    </location>
</feature>
<comment type="caution">
    <text evidence="4">The sequence shown here is derived from an EMBL/GenBank/DDBJ whole genome shotgun (WGS) entry which is preliminary data.</text>
</comment>
<dbReference type="SUPFAM" id="SSF54791">
    <property type="entry name" value="Eukaryotic type KH-domain (KH-domain type I)"/>
    <property type="match status" value="1"/>
</dbReference>
<evidence type="ECO:0000256" key="2">
    <source>
        <dbReference type="SAM" id="MobiDB-lite"/>
    </source>
</evidence>